<gene>
    <name evidence="1" type="ORF">Patl1_24300</name>
</gene>
<organism evidence="1 2">
    <name type="scientific">Pistacia atlantica</name>
    <dbReference type="NCBI Taxonomy" id="434234"/>
    <lineage>
        <taxon>Eukaryota</taxon>
        <taxon>Viridiplantae</taxon>
        <taxon>Streptophyta</taxon>
        <taxon>Embryophyta</taxon>
        <taxon>Tracheophyta</taxon>
        <taxon>Spermatophyta</taxon>
        <taxon>Magnoliopsida</taxon>
        <taxon>eudicotyledons</taxon>
        <taxon>Gunneridae</taxon>
        <taxon>Pentapetalae</taxon>
        <taxon>rosids</taxon>
        <taxon>malvids</taxon>
        <taxon>Sapindales</taxon>
        <taxon>Anacardiaceae</taxon>
        <taxon>Pistacia</taxon>
    </lineage>
</organism>
<dbReference type="Proteomes" id="UP001164250">
    <property type="component" value="Chromosome 13"/>
</dbReference>
<dbReference type="EMBL" id="CM047909">
    <property type="protein sequence ID" value="KAJ0078534.1"/>
    <property type="molecule type" value="Genomic_DNA"/>
</dbReference>
<protein>
    <submittedName>
        <fullName evidence="1">Uncharacterized protein</fullName>
    </submittedName>
</protein>
<accession>A0ACC0ZU06</accession>
<evidence type="ECO:0000313" key="2">
    <source>
        <dbReference type="Proteomes" id="UP001164250"/>
    </source>
</evidence>
<proteinExistence type="predicted"/>
<evidence type="ECO:0000313" key="1">
    <source>
        <dbReference type="EMBL" id="KAJ0078534.1"/>
    </source>
</evidence>
<reference evidence="2" key="1">
    <citation type="journal article" date="2023" name="G3 (Bethesda)">
        <title>Genome assembly and association tests identify interacting loci associated with vigor, precocity, and sex in interspecific pistachio rootstocks.</title>
        <authorList>
            <person name="Palmer W."/>
            <person name="Jacygrad E."/>
            <person name="Sagayaradj S."/>
            <person name="Cavanaugh K."/>
            <person name="Han R."/>
            <person name="Bertier L."/>
            <person name="Beede B."/>
            <person name="Kafkas S."/>
            <person name="Golino D."/>
            <person name="Preece J."/>
            <person name="Michelmore R."/>
        </authorList>
    </citation>
    <scope>NUCLEOTIDE SEQUENCE [LARGE SCALE GENOMIC DNA]</scope>
</reference>
<sequence length="247" mass="28246">MEETSNKEDAPVVFLDHTSRATRGKRMTKLLDDEIEEDGLLWNQDSLKSNKKDIAVNKRTAYNEYGWSVFGSASLEGIFQEENDDNYVEEAELADEFDCDFDQDEPEPDGGGENDAEERQAERDPIRADLQATMKPIKRKKEGEKKRMTQEEMLLEAAQTEIMNLRNLECNLAGEEEVKKRAIVHKLSIVAHRFSIRQRMIPEKAVCGVTELPANFVDENSGVPKEMDMGTLFDSLSEKDSLPRQRR</sequence>
<name>A0ACC0ZU06_9ROSI</name>
<keyword evidence="2" id="KW-1185">Reference proteome</keyword>
<comment type="caution">
    <text evidence="1">The sequence shown here is derived from an EMBL/GenBank/DDBJ whole genome shotgun (WGS) entry which is preliminary data.</text>
</comment>